<dbReference type="AlphaFoldDB" id="A0A7S0UHR5"/>
<evidence type="ECO:0000256" key="1">
    <source>
        <dbReference type="SAM" id="MobiDB-lite"/>
    </source>
</evidence>
<feature type="compositionally biased region" description="Polar residues" evidence="1">
    <location>
        <begin position="97"/>
        <end position="113"/>
    </location>
</feature>
<name>A0A7S0UHR5_9STRA</name>
<reference evidence="2" key="1">
    <citation type="submission" date="2021-01" db="EMBL/GenBank/DDBJ databases">
        <authorList>
            <person name="Corre E."/>
            <person name="Pelletier E."/>
            <person name="Niang G."/>
            <person name="Scheremetjew M."/>
            <person name="Finn R."/>
            <person name="Kale V."/>
            <person name="Holt S."/>
            <person name="Cochrane G."/>
            <person name="Meng A."/>
            <person name="Brown T."/>
            <person name="Cohen L."/>
        </authorList>
    </citation>
    <scope>NUCLEOTIDE SEQUENCE</scope>
    <source>
        <strain evidence="2">UNC1205</strain>
    </source>
</reference>
<evidence type="ECO:0000313" key="2">
    <source>
        <dbReference type="EMBL" id="CAD8763034.1"/>
    </source>
</evidence>
<feature type="compositionally biased region" description="Polar residues" evidence="1">
    <location>
        <begin position="9"/>
        <end position="22"/>
    </location>
</feature>
<accession>A0A7S0UHR5</accession>
<sequence length="260" mass="28122">MSSVDSEKNVGNQTQAKTSTSEGEAVATKVEESSSGWTSDFFENGKSIAWITNPGNILLITSVPFFAGAYFGYRMPTEQLEDLIGSVGGTDKANGIDESSNKASRTKTTSGKQASGKVIEPNEVRVVAARTASKALRIATLGTVGTFGFLGAVGFYMSGYKSLEEAVAGTTRWASSWGKSLEHAMGGDQAVSKTHPDVLATKDMKSEEELRYVYDKYIKEAVGDEDTLWGDGDGMEKEKDPSPTLYSVYEKYFKTKEEED</sequence>
<dbReference type="EMBL" id="HBFL01004287">
    <property type="protein sequence ID" value="CAD8763034.1"/>
    <property type="molecule type" value="Transcribed_RNA"/>
</dbReference>
<organism evidence="2">
    <name type="scientific">Pseudo-nitzschia delicatissima</name>
    <dbReference type="NCBI Taxonomy" id="44447"/>
    <lineage>
        <taxon>Eukaryota</taxon>
        <taxon>Sar</taxon>
        <taxon>Stramenopiles</taxon>
        <taxon>Ochrophyta</taxon>
        <taxon>Bacillariophyta</taxon>
        <taxon>Bacillariophyceae</taxon>
        <taxon>Bacillariophycidae</taxon>
        <taxon>Bacillariales</taxon>
        <taxon>Bacillariaceae</taxon>
        <taxon>Pseudo-nitzschia</taxon>
    </lineage>
</organism>
<protein>
    <recommendedName>
        <fullName evidence="3">Transmembrane protein 242</fullName>
    </recommendedName>
</protein>
<feature type="region of interest" description="Disordered" evidence="1">
    <location>
        <begin position="94"/>
        <end position="116"/>
    </location>
</feature>
<proteinExistence type="predicted"/>
<evidence type="ECO:0008006" key="3">
    <source>
        <dbReference type="Google" id="ProtNLM"/>
    </source>
</evidence>
<feature type="region of interest" description="Disordered" evidence="1">
    <location>
        <begin position="1"/>
        <end position="31"/>
    </location>
</feature>
<gene>
    <name evidence="2" type="ORF">PDEL1432_LOCUS3074</name>
</gene>